<gene>
    <name evidence="1" type="ORF">LCGC14_2526310</name>
</gene>
<evidence type="ECO:0008006" key="2">
    <source>
        <dbReference type="Google" id="ProtNLM"/>
    </source>
</evidence>
<name>A0A0F9D6H1_9ZZZZ</name>
<feature type="non-terminal residue" evidence="1">
    <location>
        <position position="177"/>
    </location>
</feature>
<accession>A0A0F9D6H1</accession>
<dbReference type="Gene3D" id="3.90.1690.10">
    <property type="entry name" value="phage-related protein like domain"/>
    <property type="match status" value="1"/>
</dbReference>
<protein>
    <recommendedName>
        <fullName evidence="2">Bacteriophage Mu GpT domain-containing protein</fullName>
    </recommendedName>
</protein>
<dbReference type="InterPro" id="IPR053738">
    <property type="entry name" value="Lambda_capsid_assembly"/>
</dbReference>
<organism evidence="1">
    <name type="scientific">marine sediment metagenome</name>
    <dbReference type="NCBI Taxonomy" id="412755"/>
    <lineage>
        <taxon>unclassified sequences</taxon>
        <taxon>metagenomes</taxon>
        <taxon>ecological metagenomes</taxon>
    </lineage>
</organism>
<comment type="caution">
    <text evidence="1">The sequence shown here is derived from an EMBL/GenBank/DDBJ whole genome shotgun (WGS) entry which is preliminary data.</text>
</comment>
<dbReference type="EMBL" id="LAZR01040876">
    <property type="protein sequence ID" value="KKL13386.1"/>
    <property type="molecule type" value="Genomic_DNA"/>
</dbReference>
<dbReference type="AlphaFoldDB" id="A0A0F9D6H1"/>
<sequence length="177" mass="19701">MPSPIQTDVHVDRPLTDISLAFIQSAEGFIANKVFPIIPVARQSNKYFTWDRNNFFIDAMERRADTTESAGGAMEKSTDSYTCEVWALHKDIGDQIRANDDEGNLDSAAAKYLGGQDLIRKDRQFASDYFADSIWDTNKTGATDFTKWSDGASNPELDIMAGKKTILTNTGFMPNTL</sequence>
<evidence type="ECO:0000313" key="1">
    <source>
        <dbReference type="EMBL" id="KKL13386.1"/>
    </source>
</evidence>
<proteinExistence type="predicted"/>
<reference evidence="1" key="1">
    <citation type="journal article" date="2015" name="Nature">
        <title>Complex archaea that bridge the gap between prokaryotes and eukaryotes.</title>
        <authorList>
            <person name="Spang A."/>
            <person name="Saw J.H."/>
            <person name="Jorgensen S.L."/>
            <person name="Zaremba-Niedzwiedzka K."/>
            <person name="Martijn J."/>
            <person name="Lind A.E."/>
            <person name="van Eijk R."/>
            <person name="Schleper C."/>
            <person name="Guy L."/>
            <person name="Ettema T.J."/>
        </authorList>
    </citation>
    <scope>NUCLEOTIDE SEQUENCE</scope>
</reference>